<reference evidence="2" key="1">
    <citation type="submission" date="2017-02" db="UniProtKB">
        <authorList>
            <consortium name="WormBaseParasite"/>
        </authorList>
    </citation>
    <scope>IDENTIFICATION</scope>
</reference>
<organism evidence="1 2">
    <name type="scientific">Elaeophora elaphi</name>
    <dbReference type="NCBI Taxonomy" id="1147741"/>
    <lineage>
        <taxon>Eukaryota</taxon>
        <taxon>Metazoa</taxon>
        <taxon>Ecdysozoa</taxon>
        <taxon>Nematoda</taxon>
        <taxon>Chromadorea</taxon>
        <taxon>Rhabditida</taxon>
        <taxon>Spirurina</taxon>
        <taxon>Spiruromorpha</taxon>
        <taxon>Filarioidea</taxon>
        <taxon>Onchocercidae</taxon>
        <taxon>Elaeophora</taxon>
    </lineage>
</organism>
<name>A0A0R3RGC3_9BILA</name>
<dbReference type="Proteomes" id="UP000050640">
    <property type="component" value="Unplaced"/>
</dbReference>
<keyword evidence="1" id="KW-1185">Reference proteome</keyword>
<evidence type="ECO:0000313" key="2">
    <source>
        <dbReference type="WBParaSite" id="EEL_0000045201-mRNA-1"/>
    </source>
</evidence>
<proteinExistence type="predicted"/>
<evidence type="ECO:0000313" key="1">
    <source>
        <dbReference type="Proteomes" id="UP000050640"/>
    </source>
</evidence>
<dbReference type="WBParaSite" id="EEL_0000045201-mRNA-1">
    <property type="protein sequence ID" value="EEL_0000045201-mRNA-1"/>
    <property type="gene ID" value="EEL_0000045201"/>
</dbReference>
<protein>
    <submittedName>
        <fullName evidence="2">UPAR/Ly6 domain-containing protein</fullName>
    </submittedName>
</protein>
<dbReference type="AlphaFoldDB" id="A0A0R3RGC3"/>
<sequence>IFYTVQPDSEETCEKAHCEYDAPKCLTDVLRAKTVLIQMTCCCANDFCNYWLRQLQYKELNVKSKYFTTLFHVCLHPTTTFLRFSLFGATKCVRNFDFRFGEEIFVDERKLISYKFDQKTVTIDGTASSRFIHFQF</sequence>
<accession>A0A0R3RGC3</accession>